<name>U6LZQ6_EIMMA</name>
<dbReference type="RefSeq" id="XP_013332983.1">
    <property type="nucleotide sequence ID" value="XM_013477529.1"/>
</dbReference>
<dbReference type="OrthoDB" id="4457at2759"/>
<reference evidence="7" key="2">
    <citation type="submission" date="2013-10" db="EMBL/GenBank/DDBJ databases">
        <authorList>
            <person name="Aslett M."/>
        </authorList>
    </citation>
    <scope>NUCLEOTIDE SEQUENCE [LARGE SCALE GENOMIC DNA]</scope>
    <source>
        <strain evidence="7">Weybridge</strain>
    </source>
</reference>
<reference evidence="7" key="1">
    <citation type="submission" date="2013-10" db="EMBL/GenBank/DDBJ databases">
        <title>Genomic analysis of the causative agents of coccidiosis in chickens.</title>
        <authorList>
            <person name="Reid A.J."/>
            <person name="Blake D."/>
            <person name="Billington K."/>
            <person name="Browne H."/>
            <person name="Dunn M."/>
            <person name="Hung S."/>
            <person name="Kawahara F."/>
            <person name="Miranda-Saavedra D."/>
            <person name="Mourier T."/>
            <person name="Nagra H."/>
            <person name="Otto T.D."/>
            <person name="Rawlings N."/>
            <person name="Sanchez A."/>
            <person name="Sanders M."/>
            <person name="Subramaniam C."/>
            <person name="Tay Y."/>
            <person name="Dear P."/>
            <person name="Doerig C."/>
            <person name="Gruber A."/>
            <person name="Parkinson J."/>
            <person name="Shirley M."/>
            <person name="Wan K.L."/>
            <person name="Berriman M."/>
            <person name="Tomley F."/>
            <person name="Pain A."/>
        </authorList>
    </citation>
    <scope>NUCLEOTIDE SEQUENCE [LARGE SCALE GENOMIC DNA]</scope>
    <source>
        <strain evidence="7">Weybridge</strain>
    </source>
</reference>
<proteinExistence type="predicted"/>
<dbReference type="InterPro" id="IPR002319">
    <property type="entry name" value="Phenylalanyl-tRNA_Synthase"/>
</dbReference>
<evidence type="ECO:0000256" key="3">
    <source>
        <dbReference type="ARBA" id="ARBA00022840"/>
    </source>
</evidence>
<keyword evidence="8" id="KW-1185">Reference proteome</keyword>
<dbReference type="GO" id="GO:0005524">
    <property type="term" value="F:ATP binding"/>
    <property type="evidence" value="ECO:0007669"/>
    <property type="project" value="UniProtKB-KW"/>
</dbReference>
<dbReference type="Gene3D" id="3.30.930.10">
    <property type="entry name" value="Bira Bifunctional Protein, Domain 2"/>
    <property type="match status" value="1"/>
</dbReference>
<keyword evidence="1" id="KW-0436">Ligase</keyword>
<dbReference type="VEuPathDB" id="ToxoDB:EMWEY_00017230"/>
<dbReference type="AlphaFoldDB" id="U6LZQ6"/>
<protein>
    <recommendedName>
        <fullName evidence="6">Phenylalanyl-tRNA synthetase domain-containing protein</fullName>
    </recommendedName>
</protein>
<dbReference type="Pfam" id="PF01409">
    <property type="entry name" value="tRNA-synt_2d"/>
    <property type="match status" value="1"/>
</dbReference>
<evidence type="ECO:0000256" key="1">
    <source>
        <dbReference type="ARBA" id="ARBA00022598"/>
    </source>
</evidence>
<dbReference type="GO" id="GO:0006412">
    <property type="term" value="P:translation"/>
    <property type="evidence" value="ECO:0007669"/>
    <property type="project" value="UniProtKB-KW"/>
</dbReference>
<keyword evidence="4" id="KW-0648">Protein biosynthesis</keyword>
<sequence>MEVLRIMPPGEDAEKDLKRVVGDLLTNLMPKRKWRLLKDEFPFTNPSIQAEVMDDDGRYLEVLGGGVLLPSIVSSAMPPPPAAAGGAAAGAAGATAAANPPSVWALGKHEEGLLTLLRGGGGPLPAAEINITDKFYNNRLNKYSITLRFLFKPPPSVSDPAVFSNLTQQQMQFLSTAVCETFPTEVTWVVWEEEAILLLQPTAYTQAEQH</sequence>
<evidence type="ECO:0000259" key="6">
    <source>
        <dbReference type="Pfam" id="PF01409"/>
    </source>
</evidence>
<dbReference type="GO" id="GO:0000049">
    <property type="term" value="F:tRNA binding"/>
    <property type="evidence" value="ECO:0007669"/>
    <property type="project" value="InterPro"/>
</dbReference>
<dbReference type="GO" id="GO:0043039">
    <property type="term" value="P:tRNA aminoacylation"/>
    <property type="evidence" value="ECO:0007669"/>
    <property type="project" value="InterPro"/>
</dbReference>
<dbReference type="InterPro" id="IPR045864">
    <property type="entry name" value="aa-tRNA-synth_II/BPL/LPL"/>
</dbReference>
<dbReference type="Proteomes" id="UP000030763">
    <property type="component" value="Unassembled WGS sequence"/>
</dbReference>
<accession>U6LZQ6</accession>
<keyword evidence="5" id="KW-0030">Aminoacyl-tRNA synthetase</keyword>
<dbReference type="EMBL" id="HG718896">
    <property type="protein sequence ID" value="CDJ56333.1"/>
    <property type="molecule type" value="Genomic_DNA"/>
</dbReference>
<evidence type="ECO:0000313" key="7">
    <source>
        <dbReference type="EMBL" id="CDJ56333.1"/>
    </source>
</evidence>
<evidence type="ECO:0000256" key="4">
    <source>
        <dbReference type="ARBA" id="ARBA00022917"/>
    </source>
</evidence>
<keyword evidence="2" id="KW-0547">Nucleotide-binding</keyword>
<dbReference type="GO" id="GO:0004812">
    <property type="term" value="F:aminoacyl-tRNA ligase activity"/>
    <property type="evidence" value="ECO:0007669"/>
    <property type="project" value="UniProtKB-KW"/>
</dbReference>
<keyword evidence="3" id="KW-0067">ATP-binding</keyword>
<organism evidence="7 8">
    <name type="scientific">Eimeria maxima</name>
    <name type="common">Coccidian parasite</name>
    <dbReference type="NCBI Taxonomy" id="5804"/>
    <lineage>
        <taxon>Eukaryota</taxon>
        <taxon>Sar</taxon>
        <taxon>Alveolata</taxon>
        <taxon>Apicomplexa</taxon>
        <taxon>Conoidasida</taxon>
        <taxon>Coccidia</taxon>
        <taxon>Eucoccidiorida</taxon>
        <taxon>Eimeriorina</taxon>
        <taxon>Eimeriidae</taxon>
        <taxon>Eimeria</taxon>
    </lineage>
</organism>
<gene>
    <name evidence="7" type="ORF">EMWEY_00017230</name>
</gene>
<evidence type="ECO:0000256" key="2">
    <source>
        <dbReference type="ARBA" id="ARBA00022741"/>
    </source>
</evidence>
<evidence type="ECO:0000256" key="5">
    <source>
        <dbReference type="ARBA" id="ARBA00023146"/>
    </source>
</evidence>
<dbReference type="GeneID" id="25335709"/>
<feature type="domain" description="Phenylalanyl-tRNA synthetase" evidence="6">
    <location>
        <begin position="15"/>
        <end position="76"/>
    </location>
</feature>
<evidence type="ECO:0000313" key="8">
    <source>
        <dbReference type="Proteomes" id="UP000030763"/>
    </source>
</evidence>